<keyword evidence="1" id="KW-1133">Transmembrane helix</keyword>
<feature type="transmembrane region" description="Helical" evidence="1">
    <location>
        <begin position="50"/>
        <end position="70"/>
    </location>
</feature>
<keyword evidence="1" id="KW-0812">Transmembrane</keyword>
<proteinExistence type="predicted"/>
<dbReference type="EMBL" id="JAGYPN010000001">
    <property type="protein sequence ID" value="MBS4221238.1"/>
    <property type="molecule type" value="Genomic_DNA"/>
</dbReference>
<evidence type="ECO:0000313" key="2">
    <source>
        <dbReference type="EMBL" id="MBS4221238.1"/>
    </source>
</evidence>
<dbReference type="Proteomes" id="UP000676456">
    <property type="component" value="Unassembled WGS sequence"/>
</dbReference>
<dbReference type="AlphaFoldDB" id="A0A942UM81"/>
<feature type="transmembrane region" description="Helical" evidence="1">
    <location>
        <begin position="132"/>
        <end position="157"/>
    </location>
</feature>
<protein>
    <submittedName>
        <fullName evidence="2">Tryptophan transporter</fullName>
    </submittedName>
</protein>
<accession>A0A942UM81</accession>
<gene>
    <name evidence="2" type="ORF">KHA91_00530</name>
</gene>
<feature type="transmembrane region" description="Helical" evidence="1">
    <location>
        <begin position="6"/>
        <end position="29"/>
    </location>
</feature>
<sequence>MNTRTLVSLSLLLGIGTALHFIIPPIMGIKPDMMLSMMFLGIVLFPEKKNVLLLGIVTGLLTALTTGFPMGQIPNMIDKPITAFVFFGLYLLIVKKIPHIAGVTILTALCTIVSGVLFLGTASIFFELPGGASFIGLFTVAVLPATILNGLVMFILYPVVKTILKRTNLIEPAQS</sequence>
<reference evidence="2 3" key="1">
    <citation type="submission" date="2021-05" db="EMBL/GenBank/DDBJ databases">
        <title>Novel Bacillus species.</title>
        <authorList>
            <person name="Liu G."/>
        </authorList>
    </citation>
    <scope>NUCLEOTIDE SEQUENCE [LARGE SCALE GENOMIC DNA]</scope>
    <source>
        <strain evidence="2 3">FJAT-49682</strain>
    </source>
</reference>
<keyword evidence="1" id="KW-0472">Membrane</keyword>
<comment type="caution">
    <text evidence="2">The sequence shown here is derived from an EMBL/GenBank/DDBJ whole genome shotgun (WGS) entry which is preliminary data.</text>
</comment>
<organism evidence="2 3">
    <name type="scientific">Lederbergia citrea</name>
    <dbReference type="NCBI Taxonomy" id="2833581"/>
    <lineage>
        <taxon>Bacteria</taxon>
        <taxon>Bacillati</taxon>
        <taxon>Bacillota</taxon>
        <taxon>Bacilli</taxon>
        <taxon>Bacillales</taxon>
        <taxon>Bacillaceae</taxon>
        <taxon>Lederbergia</taxon>
    </lineage>
</organism>
<evidence type="ECO:0000313" key="3">
    <source>
        <dbReference type="Proteomes" id="UP000676456"/>
    </source>
</evidence>
<dbReference type="InterPro" id="IPR031360">
    <property type="entry name" value="TrpP"/>
</dbReference>
<keyword evidence="3" id="KW-1185">Reference proteome</keyword>
<name>A0A942UM81_9BACI</name>
<dbReference type="Pfam" id="PF17099">
    <property type="entry name" value="TrpP"/>
    <property type="match status" value="1"/>
</dbReference>
<dbReference type="RefSeq" id="WP_213096287.1">
    <property type="nucleotide sequence ID" value="NZ_JAGYPH010000001.1"/>
</dbReference>
<evidence type="ECO:0000256" key="1">
    <source>
        <dbReference type="SAM" id="Phobius"/>
    </source>
</evidence>
<feature type="transmembrane region" description="Helical" evidence="1">
    <location>
        <begin position="100"/>
        <end position="126"/>
    </location>
</feature>